<evidence type="ECO:0008006" key="3">
    <source>
        <dbReference type="Google" id="ProtNLM"/>
    </source>
</evidence>
<name>A0A2S1R4L9_9ACTN</name>
<dbReference type="OrthoDB" id="5517693at2"/>
<evidence type="ECO:0000313" key="2">
    <source>
        <dbReference type="Proteomes" id="UP000244928"/>
    </source>
</evidence>
<gene>
    <name evidence="1" type="ORF">A6035_02680</name>
</gene>
<dbReference type="KEGG" id="dlu:A6035_02680"/>
<keyword evidence="2" id="KW-1185">Reference proteome</keyword>
<reference evidence="1 2" key="1">
    <citation type="submission" date="2016-04" db="EMBL/GenBank/DDBJ databases">
        <title>Complete genome sequence of Dietzia lutea YIM 80766T, a strain isolated from desert soil in Egypt.</title>
        <authorList>
            <person name="Zhao J."/>
            <person name="Hu B."/>
            <person name="Geng S."/>
            <person name="Nie Y."/>
            <person name="Tang Y."/>
        </authorList>
    </citation>
    <scope>NUCLEOTIDE SEQUENCE [LARGE SCALE GENOMIC DNA]</scope>
    <source>
        <strain evidence="1 2">YIM 80766</strain>
    </source>
</reference>
<dbReference type="Gene3D" id="3.40.960.10">
    <property type="entry name" value="VSR Endonuclease"/>
    <property type="match status" value="1"/>
</dbReference>
<dbReference type="InterPro" id="IPR011335">
    <property type="entry name" value="Restrct_endonuc-II-like"/>
</dbReference>
<dbReference type="AlphaFoldDB" id="A0A2S1R4L9"/>
<organism evidence="1 2">
    <name type="scientific">Dietzia lutea</name>
    <dbReference type="NCBI Taxonomy" id="546160"/>
    <lineage>
        <taxon>Bacteria</taxon>
        <taxon>Bacillati</taxon>
        <taxon>Actinomycetota</taxon>
        <taxon>Actinomycetes</taxon>
        <taxon>Mycobacteriales</taxon>
        <taxon>Dietziaceae</taxon>
        <taxon>Dietzia</taxon>
    </lineage>
</organism>
<dbReference type="Proteomes" id="UP000244928">
    <property type="component" value="Chromosome"/>
</dbReference>
<accession>A0A2S1R4L9</accession>
<evidence type="ECO:0000313" key="1">
    <source>
        <dbReference type="EMBL" id="AWH91250.1"/>
    </source>
</evidence>
<proteinExistence type="predicted"/>
<dbReference type="EMBL" id="CP015449">
    <property type="protein sequence ID" value="AWH91250.1"/>
    <property type="molecule type" value="Genomic_DNA"/>
</dbReference>
<protein>
    <recommendedName>
        <fullName evidence="3">DUF559 domain-containing protein</fullName>
    </recommendedName>
</protein>
<dbReference type="RefSeq" id="WP_108846515.1">
    <property type="nucleotide sequence ID" value="NZ_CP015449.1"/>
</dbReference>
<sequence>MNTSIPAQNRPTRLSTYADLARGGLTHADIARLLASGELRRVRTGVYAHAADDAGPDGRLPGEPAYERRRRIVVERTAAAARAVEPGTVFSHASALALQGLPLHGMVLDRPTATRHRAGGGSRRSSALIVANLPLDGVVQMLDGIPVTSPARTIVDVARTSGLESGVCAADQAIRRGLCTRFDLQVEADAAKGRTGVARARALPERTSGSAESVLETLIRLILVMAGLPEAELQVRLAVRGGKRFRVDFCWPQWRLIGEADGFGKYGTEPEEIRRNWAAERRRQAQLEDAGYVVIRWTWADLRDPRAIVRRVREEMWRQERLGLGPNAA</sequence>
<dbReference type="SUPFAM" id="SSF52980">
    <property type="entry name" value="Restriction endonuclease-like"/>
    <property type="match status" value="1"/>
</dbReference>